<reference evidence="1 2" key="1">
    <citation type="submission" date="2023-03" db="EMBL/GenBank/DDBJ databases">
        <title>WGS of Gossypium arboreum.</title>
        <authorList>
            <person name="Yu D."/>
        </authorList>
    </citation>
    <scope>NUCLEOTIDE SEQUENCE [LARGE SCALE GENOMIC DNA]</scope>
    <source>
        <tissue evidence="1">Leaf</tissue>
    </source>
</reference>
<accession>A0ABR0N319</accession>
<protein>
    <submittedName>
        <fullName evidence="1">Uncharacterized protein</fullName>
    </submittedName>
</protein>
<keyword evidence="2" id="KW-1185">Reference proteome</keyword>
<sequence>MRPSQLKSNSRDKYSFYNDRGHKIEDCFSVKDAIEEAIRNYELKDFVAQEASPSGQSSRGADKVTLGDSKHTTTKYVQFFVTDHLMAYNAILGHPIMRMARMIFATFCMKIKFPTKMGISFMKSNQRLARQCYMLSVK</sequence>
<gene>
    <name evidence="1" type="ORF">PVK06_039514</name>
</gene>
<comment type="caution">
    <text evidence="1">The sequence shown here is derived from an EMBL/GenBank/DDBJ whole genome shotgun (WGS) entry which is preliminary data.</text>
</comment>
<proteinExistence type="predicted"/>
<organism evidence="1 2">
    <name type="scientific">Gossypium arboreum</name>
    <name type="common">Tree cotton</name>
    <name type="synonym">Gossypium nanking</name>
    <dbReference type="NCBI Taxonomy" id="29729"/>
    <lineage>
        <taxon>Eukaryota</taxon>
        <taxon>Viridiplantae</taxon>
        <taxon>Streptophyta</taxon>
        <taxon>Embryophyta</taxon>
        <taxon>Tracheophyta</taxon>
        <taxon>Spermatophyta</taxon>
        <taxon>Magnoliopsida</taxon>
        <taxon>eudicotyledons</taxon>
        <taxon>Gunneridae</taxon>
        <taxon>Pentapetalae</taxon>
        <taxon>rosids</taxon>
        <taxon>malvids</taxon>
        <taxon>Malvales</taxon>
        <taxon>Malvaceae</taxon>
        <taxon>Malvoideae</taxon>
        <taxon>Gossypium</taxon>
    </lineage>
</organism>
<name>A0ABR0N319_GOSAR</name>
<dbReference type="EMBL" id="JARKNE010000011">
    <property type="protein sequence ID" value="KAK5784973.1"/>
    <property type="molecule type" value="Genomic_DNA"/>
</dbReference>
<evidence type="ECO:0000313" key="2">
    <source>
        <dbReference type="Proteomes" id="UP001358586"/>
    </source>
</evidence>
<evidence type="ECO:0000313" key="1">
    <source>
        <dbReference type="EMBL" id="KAK5784973.1"/>
    </source>
</evidence>
<dbReference type="Proteomes" id="UP001358586">
    <property type="component" value="Chromosome 11"/>
</dbReference>